<keyword evidence="3" id="KW-1185">Reference proteome</keyword>
<dbReference type="PROSITE" id="PS51257">
    <property type="entry name" value="PROKAR_LIPOPROTEIN"/>
    <property type="match status" value="1"/>
</dbReference>
<proteinExistence type="predicted"/>
<evidence type="ECO:0000313" key="2">
    <source>
        <dbReference type="EMBL" id="ADV46702.1"/>
    </source>
</evidence>
<dbReference type="Proteomes" id="UP000008633">
    <property type="component" value="Chromosome"/>
</dbReference>
<gene>
    <name evidence="2" type="ordered locus">Nitsa_1453</name>
</gene>
<evidence type="ECO:0000313" key="3">
    <source>
        <dbReference type="Proteomes" id="UP000008633"/>
    </source>
</evidence>
<accession>E6WZR1</accession>
<feature type="region of interest" description="Disordered" evidence="1">
    <location>
        <begin position="22"/>
        <end position="43"/>
    </location>
</feature>
<evidence type="ECO:0008006" key="4">
    <source>
        <dbReference type="Google" id="ProtNLM"/>
    </source>
</evidence>
<organism evidence="2 3">
    <name type="scientific">Nitratifractor salsuginis (strain DSM 16511 / JCM 12458 / E9I37-1)</name>
    <dbReference type="NCBI Taxonomy" id="749222"/>
    <lineage>
        <taxon>Bacteria</taxon>
        <taxon>Pseudomonadati</taxon>
        <taxon>Campylobacterota</taxon>
        <taxon>Epsilonproteobacteria</taxon>
        <taxon>Campylobacterales</taxon>
        <taxon>Sulfurovaceae</taxon>
        <taxon>Nitratifractor</taxon>
    </lineage>
</organism>
<protein>
    <recommendedName>
        <fullName evidence="4">Lipoprotein</fullName>
    </recommendedName>
</protein>
<name>E6WZR1_NITSE</name>
<sequence>MRASVLLGIMIVGMAAVGCQESSTAKTEESGPDRTTLQGSTPHPVSLLLTCDDGRSYETSSQVPGVGRARFSLSLPRDLACRLWISDPRRGMRPVTFSDYRGNLSTLVYLRGSQIDLGAIRFSGNGADDRPVVTVDNNDLQLMASGVEAEFKTVAKAKGGKLLLGSRESDRALRAF</sequence>
<feature type="compositionally biased region" description="Polar residues" evidence="1">
    <location>
        <begin position="33"/>
        <end position="43"/>
    </location>
</feature>
<dbReference type="RefSeq" id="WP_013554391.1">
    <property type="nucleotide sequence ID" value="NC_014935.1"/>
</dbReference>
<dbReference type="KEGG" id="nsa:Nitsa_1453"/>
<dbReference type="AlphaFoldDB" id="E6WZR1"/>
<reference evidence="3" key="2">
    <citation type="submission" date="2011-01" db="EMBL/GenBank/DDBJ databases">
        <title>The complete genome of Nitratifractor salsuginis DSM 16511.</title>
        <authorList>
            <consortium name="US DOE Joint Genome Institute (JGI-PGF)"/>
            <person name="Lucas S."/>
            <person name="Copeland A."/>
            <person name="Lapidus A."/>
            <person name="Bruce D."/>
            <person name="Goodwin L."/>
            <person name="Pitluck S."/>
            <person name="Kyrpides N."/>
            <person name="Mavromatis K."/>
            <person name="Ivanova N."/>
            <person name="Mikhailova N."/>
            <person name="Zeytun A."/>
            <person name="Detter J.C."/>
            <person name="Tapia R."/>
            <person name="Han C."/>
            <person name="Land M."/>
            <person name="Hauser L."/>
            <person name="Markowitz V."/>
            <person name="Cheng J.-F."/>
            <person name="Hugenholtz P."/>
            <person name="Woyke T."/>
            <person name="Wu D."/>
            <person name="Tindall B."/>
            <person name="Schuetze A."/>
            <person name="Brambilla E."/>
            <person name="Klenk H.-P."/>
            <person name="Eisen J.A."/>
        </authorList>
    </citation>
    <scope>NUCLEOTIDE SEQUENCE [LARGE SCALE GENOMIC DNA]</scope>
    <source>
        <strain evidence="3">DSM 16511 / JCM 12458 / E9I37-1</strain>
    </source>
</reference>
<dbReference type="HOGENOM" id="CLU_1523621_0_0_7"/>
<reference evidence="2 3" key="1">
    <citation type="journal article" date="2011" name="Stand. Genomic Sci.">
        <title>Complete genome sequence of Nitratifractor salsuginis type strain (E9I37-1).</title>
        <authorList>
            <person name="Anderson I."/>
            <person name="Sikorski J."/>
            <person name="Zeytun A."/>
            <person name="Nolan M."/>
            <person name="Lapidus A."/>
            <person name="Lucas S."/>
            <person name="Hammon N."/>
            <person name="Deshpande S."/>
            <person name="Cheng J.F."/>
            <person name="Tapia R."/>
            <person name="Han C."/>
            <person name="Goodwin L."/>
            <person name="Pitluck S."/>
            <person name="Liolios K."/>
            <person name="Pagani I."/>
            <person name="Ivanova N."/>
            <person name="Huntemann M."/>
            <person name="Mavromatis K."/>
            <person name="Ovchinikova G."/>
            <person name="Pati A."/>
            <person name="Chen A."/>
            <person name="Palaniappan K."/>
            <person name="Land M."/>
            <person name="Hauser L."/>
            <person name="Brambilla E.M."/>
            <person name="Ngatchou-Djao O.D."/>
            <person name="Rohde M."/>
            <person name="Tindall B.J."/>
            <person name="Goker M."/>
            <person name="Detter J.C."/>
            <person name="Woyke T."/>
            <person name="Bristow J."/>
            <person name="Eisen J.A."/>
            <person name="Markowitz V."/>
            <person name="Hugenholtz P."/>
            <person name="Klenk H.P."/>
            <person name="Kyrpides N.C."/>
        </authorList>
    </citation>
    <scope>NUCLEOTIDE SEQUENCE [LARGE SCALE GENOMIC DNA]</scope>
    <source>
        <strain evidence="3">DSM 16511 / JCM 12458 / E9I37-1</strain>
    </source>
</reference>
<dbReference type="EMBL" id="CP002452">
    <property type="protein sequence ID" value="ADV46702.1"/>
    <property type="molecule type" value="Genomic_DNA"/>
</dbReference>
<evidence type="ECO:0000256" key="1">
    <source>
        <dbReference type="SAM" id="MobiDB-lite"/>
    </source>
</evidence>